<keyword evidence="3" id="KW-0547">Nucleotide-binding</keyword>
<dbReference type="PANTHER" id="PTHR46716:SF1">
    <property type="entry name" value="MITOGEN-ACTIVATED PROTEIN KINASE KINASE KINASE 7"/>
    <property type="match status" value="1"/>
</dbReference>
<keyword evidence="2" id="KW-0808">Transferase</keyword>
<name>A0A397THU0_9GLOM</name>
<evidence type="ECO:0000256" key="4">
    <source>
        <dbReference type="ARBA" id="ARBA00022777"/>
    </source>
</evidence>
<evidence type="ECO:0000256" key="5">
    <source>
        <dbReference type="ARBA" id="ARBA00022840"/>
    </source>
</evidence>
<sequence length="206" mass="24297">MILEEKIYGIIPYIAPEVLRGNEYTQASDIYSLGIIINEIIFGNRPFNSLPYDEYLAIDICEGLRPNIRNITPKPLRELIQKCWDENPKNRPNTVQICYMLRDFKYMKNENNKEHPYNYRKYTEQYEEHKESSYDLINENTIMIFPPESQEKSKPINVKKLNYSKSSIIYVKTEKVSKSGPDECLDCAIDLDSKLRVNSIHEKWSL</sequence>
<keyword evidence="4 7" id="KW-0418">Kinase</keyword>
<dbReference type="GO" id="GO:0005524">
    <property type="term" value="F:ATP binding"/>
    <property type="evidence" value="ECO:0007669"/>
    <property type="project" value="UniProtKB-KW"/>
</dbReference>
<dbReference type="GO" id="GO:0004709">
    <property type="term" value="F:MAP kinase kinase kinase activity"/>
    <property type="evidence" value="ECO:0007669"/>
    <property type="project" value="TreeGrafter"/>
</dbReference>
<dbReference type="InterPro" id="IPR011009">
    <property type="entry name" value="Kinase-like_dom_sf"/>
</dbReference>
<evidence type="ECO:0000259" key="6">
    <source>
        <dbReference type="PROSITE" id="PS50011"/>
    </source>
</evidence>
<dbReference type="AlphaFoldDB" id="A0A397THU0"/>
<dbReference type="Pfam" id="PF07714">
    <property type="entry name" value="PK_Tyr_Ser-Thr"/>
    <property type="match status" value="1"/>
</dbReference>
<evidence type="ECO:0000256" key="1">
    <source>
        <dbReference type="ARBA" id="ARBA00022527"/>
    </source>
</evidence>
<dbReference type="InterPro" id="IPR000719">
    <property type="entry name" value="Prot_kinase_dom"/>
</dbReference>
<dbReference type="GO" id="GO:0007254">
    <property type="term" value="P:JNK cascade"/>
    <property type="evidence" value="ECO:0007669"/>
    <property type="project" value="TreeGrafter"/>
</dbReference>
<evidence type="ECO:0000256" key="3">
    <source>
        <dbReference type="ARBA" id="ARBA00022741"/>
    </source>
</evidence>
<evidence type="ECO:0000313" key="7">
    <source>
        <dbReference type="EMBL" id="RIA96037.1"/>
    </source>
</evidence>
<accession>A0A397THU0</accession>
<dbReference type="InterPro" id="IPR001245">
    <property type="entry name" value="Ser-Thr/Tyr_kinase_cat_dom"/>
</dbReference>
<comment type="caution">
    <text evidence="7">The sequence shown here is derived from an EMBL/GenBank/DDBJ whole genome shotgun (WGS) entry which is preliminary data.</text>
</comment>
<feature type="domain" description="Protein kinase" evidence="6">
    <location>
        <begin position="1"/>
        <end position="118"/>
    </location>
</feature>
<dbReference type="PROSITE" id="PS50011">
    <property type="entry name" value="PROTEIN_KINASE_DOM"/>
    <property type="match status" value="1"/>
</dbReference>
<dbReference type="SUPFAM" id="SSF56112">
    <property type="entry name" value="Protein kinase-like (PK-like)"/>
    <property type="match status" value="1"/>
</dbReference>
<proteinExistence type="predicted"/>
<keyword evidence="8" id="KW-1185">Reference proteome</keyword>
<dbReference type="Proteomes" id="UP000265703">
    <property type="component" value="Unassembled WGS sequence"/>
</dbReference>
<protein>
    <submittedName>
        <fullName evidence="7">Kinase-like domain-containing protein</fullName>
    </submittedName>
</protein>
<dbReference type="GO" id="GO:0006955">
    <property type="term" value="P:immune response"/>
    <property type="evidence" value="ECO:0007669"/>
    <property type="project" value="TreeGrafter"/>
</dbReference>
<organism evidence="7 8">
    <name type="scientific">Glomus cerebriforme</name>
    <dbReference type="NCBI Taxonomy" id="658196"/>
    <lineage>
        <taxon>Eukaryota</taxon>
        <taxon>Fungi</taxon>
        <taxon>Fungi incertae sedis</taxon>
        <taxon>Mucoromycota</taxon>
        <taxon>Glomeromycotina</taxon>
        <taxon>Glomeromycetes</taxon>
        <taxon>Glomerales</taxon>
        <taxon>Glomeraceae</taxon>
        <taxon>Glomus</taxon>
    </lineage>
</organism>
<dbReference type="OrthoDB" id="1668230at2759"/>
<evidence type="ECO:0000256" key="2">
    <source>
        <dbReference type="ARBA" id="ARBA00022679"/>
    </source>
</evidence>
<keyword evidence="5" id="KW-0067">ATP-binding</keyword>
<dbReference type="EMBL" id="QKYT01000051">
    <property type="protein sequence ID" value="RIA96037.1"/>
    <property type="molecule type" value="Genomic_DNA"/>
</dbReference>
<reference evidence="7 8" key="1">
    <citation type="submission" date="2018-06" db="EMBL/GenBank/DDBJ databases">
        <title>Comparative genomics reveals the genomic features of Rhizophagus irregularis, R. cerebriforme, R. diaphanum and Gigaspora rosea, and their symbiotic lifestyle signature.</title>
        <authorList>
            <person name="Morin E."/>
            <person name="San Clemente H."/>
            <person name="Chen E.C.H."/>
            <person name="De La Providencia I."/>
            <person name="Hainaut M."/>
            <person name="Kuo A."/>
            <person name="Kohler A."/>
            <person name="Murat C."/>
            <person name="Tang N."/>
            <person name="Roy S."/>
            <person name="Loubradou J."/>
            <person name="Henrissat B."/>
            <person name="Grigoriev I.V."/>
            <person name="Corradi N."/>
            <person name="Roux C."/>
            <person name="Martin F.M."/>
        </authorList>
    </citation>
    <scope>NUCLEOTIDE SEQUENCE [LARGE SCALE GENOMIC DNA]</scope>
    <source>
        <strain evidence="7 8">DAOM 227022</strain>
    </source>
</reference>
<evidence type="ECO:0000313" key="8">
    <source>
        <dbReference type="Proteomes" id="UP000265703"/>
    </source>
</evidence>
<dbReference type="PANTHER" id="PTHR46716">
    <property type="entry name" value="MITOGEN-ACTIVATED PROTEIN KINASE KINASE KINASE 7"/>
    <property type="match status" value="1"/>
</dbReference>
<gene>
    <name evidence="7" type="ORF">C1645_720833</name>
</gene>
<dbReference type="Gene3D" id="1.10.510.10">
    <property type="entry name" value="Transferase(Phosphotransferase) domain 1"/>
    <property type="match status" value="1"/>
</dbReference>
<keyword evidence="1" id="KW-0723">Serine/threonine-protein kinase</keyword>